<dbReference type="PANTHER" id="PTHR34136">
    <property type="match status" value="1"/>
</dbReference>
<dbReference type="Pfam" id="PF03808">
    <property type="entry name" value="Glyco_tran_WecG"/>
    <property type="match status" value="1"/>
</dbReference>
<keyword evidence="2 3" id="KW-0808">Transferase</keyword>
<organism evidence="3 4">
    <name type="scientific">Halarsenatibacter silvermanii</name>
    <dbReference type="NCBI Taxonomy" id="321763"/>
    <lineage>
        <taxon>Bacteria</taxon>
        <taxon>Bacillati</taxon>
        <taxon>Bacillota</taxon>
        <taxon>Clostridia</taxon>
        <taxon>Halanaerobiales</taxon>
        <taxon>Halarsenatibacteraceae</taxon>
        <taxon>Halarsenatibacter</taxon>
    </lineage>
</organism>
<evidence type="ECO:0000313" key="3">
    <source>
        <dbReference type="EMBL" id="SDL75424.1"/>
    </source>
</evidence>
<proteinExistence type="predicted"/>
<dbReference type="AlphaFoldDB" id="A0A1G9MMR4"/>
<dbReference type="OrthoDB" id="9771846at2"/>
<reference evidence="3 4" key="1">
    <citation type="submission" date="2016-10" db="EMBL/GenBank/DDBJ databases">
        <authorList>
            <person name="de Groot N.N."/>
        </authorList>
    </citation>
    <scope>NUCLEOTIDE SEQUENCE [LARGE SCALE GENOMIC DNA]</scope>
    <source>
        <strain evidence="3 4">SLAS-1</strain>
    </source>
</reference>
<dbReference type="EMBL" id="FNGO01000008">
    <property type="protein sequence ID" value="SDL75424.1"/>
    <property type="molecule type" value="Genomic_DNA"/>
</dbReference>
<dbReference type="STRING" id="321763.SAMN04488692_108113"/>
<evidence type="ECO:0000313" key="4">
    <source>
        <dbReference type="Proteomes" id="UP000199476"/>
    </source>
</evidence>
<gene>
    <name evidence="3" type="ORF">SAMN04488692_108113</name>
</gene>
<accession>A0A1G9MMR4</accession>
<keyword evidence="4" id="KW-1185">Reference proteome</keyword>
<dbReference type="GO" id="GO:0016758">
    <property type="term" value="F:hexosyltransferase activity"/>
    <property type="evidence" value="ECO:0007669"/>
    <property type="project" value="TreeGrafter"/>
</dbReference>
<dbReference type="RefSeq" id="WP_089759691.1">
    <property type="nucleotide sequence ID" value="NZ_FNGO01000008.1"/>
</dbReference>
<sequence length="253" mass="28892">MTPESRIMGLKINPLTMDRTVKLIAERIENEEEYSCLPVYTPNAEIFMQARQDKNFLNILNSSWLTLPDGAGLKFASRLLPDIENFPARVAGCDLLRNLLAAAARRDFDIYFLGGKPGIAAEAARRAQKQHDGLEISGCHHGYLDRVDADRLLKRINGIKPDLLFVGMGAPRQERFIAAYRESLKVRVAVTVGGSFDVLSGRVNRAPVVLQKLYLEWLYRFLKEPARWRRILRLPRFMTLVLEESLRRRLKAN</sequence>
<evidence type="ECO:0000256" key="2">
    <source>
        <dbReference type="ARBA" id="ARBA00022679"/>
    </source>
</evidence>
<dbReference type="Proteomes" id="UP000199476">
    <property type="component" value="Unassembled WGS sequence"/>
</dbReference>
<keyword evidence="1" id="KW-0328">Glycosyltransferase</keyword>
<dbReference type="PANTHER" id="PTHR34136:SF1">
    <property type="entry name" value="UDP-N-ACETYL-D-MANNOSAMINURONIC ACID TRANSFERASE"/>
    <property type="match status" value="1"/>
</dbReference>
<protein>
    <submittedName>
        <fullName evidence="3">N-acetylmannosaminyltransferase</fullName>
    </submittedName>
</protein>
<dbReference type="NCBIfam" id="TIGR00696">
    <property type="entry name" value="wecG_tagA_cpsF"/>
    <property type="match status" value="1"/>
</dbReference>
<dbReference type="InterPro" id="IPR004629">
    <property type="entry name" value="WecG_TagA_CpsF"/>
</dbReference>
<evidence type="ECO:0000256" key="1">
    <source>
        <dbReference type="ARBA" id="ARBA00022676"/>
    </source>
</evidence>
<name>A0A1G9MMR4_9FIRM</name>
<dbReference type="CDD" id="cd06533">
    <property type="entry name" value="Glyco_transf_WecG_TagA"/>
    <property type="match status" value="1"/>
</dbReference>